<organism evidence="1 2">
    <name type="scientific">Bizionia paragorgiae</name>
    <dbReference type="NCBI Taxonomy" id="283786"/>
    <lineage>
        <taxon>Bacteria</taxon>
        <taxon>Pseudomonadati</taxon>
        <taxon>Bacteroidota</taxon>
        <taxon>Flavobacteriia</taxon>
        <taxon>Flavobacteriales</taxon>
        <taxon>Flavobacteriaceae</taxon>
        <taxon>Bizionia</taxon>
    </lineage>
</organism>
<dbReference type="Proteomes" id="UP000198846">
    <property type="component" value="Unassembled WGS sequence"/>
</dbReference>
<protein>
    <submittedName>
        <fullName evidence="1">Uncharacterized protein</fullName>
    </submittedName>
</protein>
<accession>A0A1H4BSJ6</accession>
<dbReference type="RefSeq" id="WP_092135462.1">
    <property type="nucleotide sequence ID" value="NZ_FNQK01000016.1"/>
</dbReference>
<reference evidence="1 2" key="1">
    <citation type="submission" date="2016-10" db="EMBL/GenBank/DDBJ databases">
        <authorList>
            <person name="de Groot N.N."/>
        </authorList>
    </citation>
    <scope>NUCLEOTIDE SEQUENCE [LARGE SCALE GENOMIC DNA]</scope>
    <source>
        <strain evidence="1 2">DSM 23842</strain>
    </source>
</reference>
<dbReference type="AlphaFoldDB" id="A0A1H4BSJ6"/>
<dbReference type="EMBL" id="FNQK01000016">
    <property type="protein sequence ID" value="SEA51060.1"/>
    <property type="molecule type" value="Genomic_DNA"/>
</dbReference>
<dbReference type="OrthoDB" id="5447244at2"/>
<name>A0A1H4BSJ6_BIZPA</name>
<evidence type="ECO:0000313" key="2">
    <source>
        <dbReference type="Proteomes" id="UP000198846"/>
    </source>
</evidence>
<sequence>MNIKLFNEHHINHWLQKTFKSAINEVDGLHEYNLTNGNVEQLRNDVYNQYKEKPLEVDFEKKSANVEMTQISGKFFPPGADVNRNQSYSCARVVWSFNIKQSSKFLYSSPSNHSFEKVLVDVDNLTKLHIYYHTTYGSKELSEPLKKEVKNWISELVPKIENTITLINKEIAEFNEAMLPKIQERIEERIAEIEKKNNQNDDLADF</sequence>
<keyword evidence="2" id="KW-1185">Reference proteome</keyword>
<proteinExistence type="predicted"/>
<evidence type="ECO:0000313" key="1">
    <source>
        <dbReference type="EMBL" id="SEA51060.1"/>
    </source>
</evidence>
<gene>
    <name evidence="1" type="ORF">SAMN04487990_1164</name>
</gene>